<reference evidence="1 2" key="1">
    <citation type="submission" date="2021-03" db="EMBL/GenBank/DDBJ databases">
        <title>Leishmania (Mundinia) martiniquensis Genome sequencing and assembly.</title>
        <authorList>
            <person name="Almutairi H."/>
            <person name="Gatherer D."/>
        </authorList>
    </citation>
    <scope>NUCLEOTIDE SEQUENCE [LARGE SCALE GENOMIC DNA]</scope>
    <source>
        <strain evidence="1">LSCM1</strain>
    </source>
</reference>
<evidence type="ECO:0000313" key="2">
    <source>
        <dbReference type="Proteomes" id="UP000673552"/>
    </source>
</evidence>
<dbReference type="AlphaFoldDB" id="A0A836K9R6"/>
<gene>
    <name evidence="1" type="ORF">LSCM1_00332</name>
</gene>
<protein>
    <submittedName>
        <fullName evidence="1">Uncharacterized protein</fullName>
    </submittedName>
</protein>
<comment type="caution">
    <text evidence="1">The sequence shown here is derived from an EMBL/GenBank/DDBJ whole genome shotgun (WGS) entry which is preliminary data.</text>
</comment>
<dbReference type="KEGG" id="lmat:92510496"/>
<accession>A0A836K9R6</accession>
<dbReference type="GeneID" id="92510496"/>
<dbReference type="RefSeq" id="XP_067174089.1">
    <property type="nucleotide sequence ID" value="XM_067317984.1"/>
</dbReference>
<dbReference type="Proteomes" id="UP000673552">
    <property type="component" value="Chromosome 36"/>
</dbReference>
<name>A0A836K9R6_9TRYP</name>
<dbReference type="EMBL" id="JAFEUZ010000036">
    <property type="protein sequence ID" value="KAG5464152.1"/>
    <property type="molecule type" value="Genomic_DNA"/>
</dbReference>
<keyword evidence="2" id="KW-1185">Reference proteome</keyword>
<organism evidence="1 2">
    <name type="scientific">Leishmania martiniquensis</name>
    <dbReference type="NCBI Taxonomy" id="1580590"/>
    <lineage>
        <taxon>Eukaryota</taxon>
        <taxon>Discoba</taxon>
        <taxon>Euglenozoa</taxon>
        <taxon>Kinetoplastea</taxon>
        <taxon>Metakinetoplastina</taxon>
        <taxon>Trypanosomatida</taxon>
        <taxon>Trypanosomatidae</taxon>
        <taxon>Leishmaniinae</taxon>
        <taxon>Leishmania</taxon>
    </lineage>
</organism>
<dbReference type="OrthoDB" id="242780at2759"/>
<sequence>MPRVLVNHEDCSVQIKGDFITFLYATAVKDPLLVGARSVTQLLRSRKDDTAAKLVADGKSLVLKFESLRDREWFIESIVRAQEAERELSNGEWVASTICQAAVDVGVVDNEELEAIMSAVGQRGVEQPFSALETLVDLETFQLLPITEQMENDVLRQIPVLAAILQERVVDKETKKSFWEAVVRKYFCFSRTFLEEDIQRLEGAKPALTVAPPPKLSGSAATSSLSVINASSVRALPKNAAAFMVDTSINEEDLLHLEGDAEPLHRSFQCLFAAHRQVPMNTASALPVSGAVLPFPQEAAEPSLAHQPRFAGRRVLHQFPSEPIEKTALEALRAFWRSGEQQRRSILAKYRRSSKKDRRESFIQRVCLEQASRALEDTWSVG</sequence>
<evidence type="ECO:0000313" key="1">
    <source>
        <dbReference type="EMBL" id="KAG5464152.1"/>
    </source>
</evidence>
<proteinExistence type="predicted"/>